<keyword evidence="2" id="KW-1185">Reference proteome</keyword>
<dbReference type="Proteomes" id="UP000606172">
    <property type="component" value="Unassembled WGS sequence"/>
</dbReference>
<dbReference type="InterPro" id="IPR007801">
    <property type="entry name" value="MbnB/TglH/ChrH"/>
</dbReference>
<dbReference type="SUPFAM" id="SSF51658">
    <property type="entry name" value="Xylose isomerase-like"/>
    <property type="match status" value="1"/>
</dbReference>
<gene>
    <name evidence="1" type="ORF">Ssi02_34180</name>
</gene>
<protein>
    <recommendedName>
        <fullName evidence="3">DUF692 domain-containing protein</fullName>
    </recommendedName>
</protein>
<reference evidence="1" key="1">
    <citation type="submission" date="2021-01" db="EMBL/GenBank/DDBJ databases">
        <title>Whole genome shotgun sequence of Sinosporangium siamense NBRC 109515.</title>
        <authorList>
            <person name="Komaki H."/>
            <person name="Tamura T."/>
        </authorList>
    </citation>
    <scope>NUCLEOTIDE SEQUENCE</scope>
    <source>
        <strain evidence="1">NBRC 109515</strain>
    </source>
</reference>
<evidence type="ECO:0008006" key="3">
    <source>
        <dbReference type="Google" id="ProtNLM"/>
    </source>
</evidence>
<dbReference type="Pfam" id="PF05114">
    <property type="entry name" value="MbnB_TglH_ChrH"/>
    <property type="match status" value="1"/>
</dbReference>
<dbReference type="PANTHER" id="PTHR42194">
    <property type="entry name" value="UPF0276 PROTEIN HI_1600"/>
    <property type="match status" value="1"/>
</dbReference>
<dbReference type="RefSeq" id="WP_239128970.1">
    <property type="nucleotide sequence ID" value="NZ_BOOW01000020.1"/>
</dbReference>
<dbReference type="Gene3D" id="3.20.20.150">
    <property type="entry name" value="Divalent-metal-dependent TIM barrel enzymes"/>
    <property type="match status" value="1"/>
</dbReference>
<evidence type="ECO:0000313" key="2">
    <source>
        <dbReference type="Proteomes" id="UP000606172"/>
    </source>
</evidence>
<sequence>MPSLGVGIGWRPEIDRTVERLPDVGFVEVIAENIGPEHLPDSLTVLRGRGVPVVPHGVGLSLGGAEPPDPARLAHLAACAEALGSPLVSEHVAFVRAGDLSAGHLLPVPRTREALSVVADNVRRAQDALPVPLALENVAALFGWPQDEMTEAQFLGELVERTGVSLLIDVANLYTNQRNLGLPAVEALDTLPLTEVAYVHVAGGHVGGHGLWLDTHTESVPEEVLEILTELCSRVAPPGVLLEWDAAYPSDAVLAGELDRVREAVARAS</sequence>
<dbReference type="EMBL" id="BOOW01000020">
    <property type="protein sequence ID" value="GII93187.1"/>
    <property type="molecule type" value="Genomic_DNA"/>
</dbReference>
<name>A0A919RGA1_9ACTN</name>
<accession>A0A919RGA1</accession>
<dbReference type="InterPro" id="IPR036237">
    <property type="entry name" value="Xyl_isomerase-like_sf"/>
</dbReference>
<dbReference type="PANTHER" id="PTHR42194:SF1">
    <property type="entry name" value="UPF0276 PROTEIN HI_1600"/>
    <property type="match status" value="1"/>
</dbReference>
<dbReference type="AlphaFoldDB" id="A0A919RGA1"/>
<organism evidence="1 2">
    <name type="scientific">Sinosporangium siamense</name>
    <dbReference type="NCBI Taxonomy" id="1367973"/>
    <lineage>
        <taxon>Bacteria</taxon>
        <taxon>Bacillati</taxon>
        <taxon>Actinomycetota</taxon>
        <taxon>Actinomycetes</taxon>
        <taxon>Streptosporangiales</taxon>
        <taxon>Streptosporangiaceae</taxon>
        <taxon>Sinosporangium</taxon>
    </lineage>
</organism>
<proteinExistence type="predicted"/>
<comment type="caution">
    <text evidence="1">The sequence shown here is derived from an EMBL/GenBank/DDBJ whole genome shotgun (WGS) entry which is preliminary data.</text>
</comment>
<dbReference type="NCBIfam" id="NF003818">
    <property type="entry name" value="PRK05409.1"/>
    <property type="match status" value="1"/>
</dbReference>
<evidence type="ECO:0000313" key="1">
    <source>
        <dbReference type="EMBL" id="GII93187.1"/>
    </source>
</evidence>